<dbReference type="PANTHER" id="PTHR44809">
    <property type="match status" value="1"/>
</dbReference>
<comment type="caution">
    <text evidence="2">The sequence shown here is derived from an EMBL/GenBank/DDBJ whole genome shotgun (WGS) entry which is preliminary data.</text>
</comment>
<dbReference type="Gene3D" id="3.40.50.2000">
    <property type="entry name" value="Glycogen Phosphorylase B"/>
    <property type="match status" value="1"/>
</dbReference>
<dbReference type="InterPro" id="IPR019734">
    <property type="entry name" value="TPR_rpt"/>
</dbReference>
<gene>
    <name evidence="2" type="ORF">Poly41_15210</name>
</gene>
<feature type="repeat" description="TPR" evidence="1">
    <location>
        <begin position="38"/>
        <end position="71"/>
    </location>
</feature>
<keyword evidence="1" id="KW-0802">TPR repeat</keyword>
<dbReference type="InterPro" id="IPR011990">
    <property type="entry name" value="TPR-like_helical_dom_sf"/>
</dbReference>
<dbReference type="Pfam" id="PF13432">
    <property type="entry name" value="TPR_16"/>
    <property type="match status" value="1"/>
</dbReference>
<organism evidence="2 3">
    <name type="scientific">Novipirellula artificiosorum</name>
    <dbReference type="NCBI Taxonomy" id="2528016"/>
    <lineage>
        <taxon>Bacteria</taxon>
        <taxon>Pseudomonadati</taxon>
        <taxon>Planctomycetota</taxon>
        <taxon>Planctomycetia</taxon>
        <taxon>Pirellulales</taxon>
        <taxon>Pirellulaceae</taxon>
        <taxon>Novipirellula</taxon>
    </lineage>
</organism>
<keyword evidence="2" id="KW-0449">Lipoprotein</keyword>
<name>A0A5C6E040_9BACT</name>
<dbReference type="PROSITE" id="PS50005">
    <property type="entry name" value="TPR"/>
    <property type="match status" value="3"/>
</dbReference>
<dbReference type="EMBL" id="SJPV01000002">
    <property type="protein sequence ID" value="TWU40686.1"/>
    <property type="molecule type" value="Genomic_DNA"/>
</dbReference>
<keyword evidence="3" id="KW-1185">Reference proteome</keyword>
<dbReference type="AlphaFoldDB" id="A0A5C6E040"/>
<dbReference type="OrthoDB" id="9778733at2"/>
<evidence type="ECO:0000313" key="3">
    <source>
        <dbReference type="Proteomes" id="UP000319143"/>
    </source>
</evidence>
<accession>A0A5C6E040</accession>
<dbReference type="Proteomes" id="UP000319143">
    <property type="component" value="Unassembled WGS sequence"/>
</dbReference>
<sequence>MPSIQELLTQGWNLHQGGRIDEAMQLYRHVLAHAPQNANALVYLGIALFDQRRFDDSVAAYREALALQPQFPIAWNNLGNSLRMLGKIDQAEQALATALDQQPGYLSALKNRGTLWIWSGEVERGLKWYEEGLKVDPNNAELHRNLGVIHLLLGHYELGWNEYRWRWAMPGTYRPQVTAAVWQGEDLAGKSILLYPEQGRGDAIQFIRVAAVLKKAGATVYVQCDSNMLPLFSSVAGIDLLLPTGSVVPPVDYHASLIDVVDRWFGKTGNLAYATELFSEGQGYLRVSDVAIDHWKQWLARQVPHGRRIGINWQGNPEHHADVYRSIPLQTLAPLESIPNASLISLQFGDGIEQMESCSFADSILSLPSDFDTAGGAFMDTAAVLRNLDVVVTSDTAIAHLAGAMGVNVLLMLGKVPDWRWLTDVNQTPWYPSMTLIRQQQLGNWSDVVAAACELV</sequence>
<feature type="repeat" description="TPR" evidence="1">
    <location>
        <begin position="106"/>
        <end position="139"/>
    </location>
</feature>
<evidence type="ECO:0000313" key="2">
    <source>
        <dbReference type="EMBL" id="TWU40686.1"/>
    </source>
</evidence>
<proteinExistence type="predicted"/>
<evidence type="ECO:0000256" key="1">
    <source>
        <dbReference type="PROSITE-ProRule" id="PRU00339"/>
    </source>
</evidence>
<dbReference type="Gene3D" id="1.25.40.10">
    <property type="entry name" value="Tetratricopeptide repeat domain"/>
    <property type="match status" value="2"/>
</dbReference>
<dbReference type="Pfam" id="PF13414">
    <property type="entry name" value="TPR_11"/>
    <property type="match status" value="1"/>
</dbReference>
<reference evidence="2 3" key="1">
    <citation type="submission" date="2019-02" db="EMBL/GenBank/DDBJ databases">
        <title>Deep-cultivation of Planctomycetes and their phenomic and genomic characterization uncovers novel biology.</title>
        <authorList>
            <person name="Wiegand S."/>
            <person name="Jogler M."/>
            <person name="Boedeker C."/>
            <person name="Pinto D."/>
            <person name="Vollmers J."/>
            <person name="Rivas-Marin E."/>
            <person name="Kohn T."/>
            <person name="Peeters S.H."/>
            <person name="Heuer A."/>
            <person name="Rast P."/>
            <person name="Oberbeckmann S."/>
            <person name="Bunk B."/>
            <person name="Jeske O."/>
            <person name="Meyerdierks A."/>
            <person name="Storesund J.E."/>
            <person name="Kallscheuer N."/>
            <person name="Luecker S."/>
            <person name="Lage O.M."/>
            <person name="Pohl T."/>
            <person name="Merkel B.J."/>
            <person name="Hornburger P."/>
            <person name="Mueller R.-W."/>
            <person name="Bruemmer F."/>
            <person name="Labrenz M."/>
            <person name="Spormann A.M."/>
            <person name="Op Den Camp H."/>
            <person name="Overmann J."/>
            <person name="Amann R."/>
            <person name="Jetten M.S.M."/>
            <person name="Mascher T."/>
            <person name="Medema M.H."/>
            <person name="Devos D.P."/>
            <person name="Kaster A.-K."/>
            <person name="Ovreas L."/>
            <person name="Rohde M."/>
            <person name="Galperin M.Y."/>
            <person name="Jogler C."/>
        </authorList>
    </citation>
    <scope>NUCLEOTIDE SEQUENCE [LARGE SCALE GENOMIC DNA]</scope>
    <source>
        <strain evidence="2 3">Poly41</strain>
    </source>
</reference>
<dbReference type="SUPFAM" id="SSF48452">
    <property type="entry name" value="TPR-like"/>
    <property type="match status" value="1"/>
</dbReference>
<feature type="repeat" description="TPR" evidence="1">
    <location>
        <begin position="72"/>
        <end position="105"/>
    </location>
</feature>
<dbReference type="InterPro" id="IPR052943">
    <property type="entry name" value="TMTC_O-mannosyl-trnsfr"/>
</dbReference>
<protein>
    <submittedName>
        <fullName evidence="2">Lipoprotein NlpI</fullName>
    </submittedName>
</protein>
<dbReference type="SUPFAM" id="SSF53756">
    <property type="entry name" value="UDP-Glycosyltransferase/glycogen phosphorylase"/>
    <property type="match status" value="1"/>
</dbReference>
<dbReference type="SMART" id="SM00028">
    <property type="entry name" value="TPR"/>
    <property type="match status" value="4"/>
</dbReference>
<dbReference type="RefSeq" id="WP_146525253.1">
    <property type="nucleotide sequence ID" value="NZ_SJPV01000002.1"/>
</dbReference>
<dbReference type="PANTHER" id="PTHR44809:SF1">
    <property type="entry name" value="PROTEIN O-MANNOSYL-TRANSFERASE TMTC1"/>
    <property type="match status" value="1"/>
</dbReference>